<feature type="binding site" evidence="2">
    <location>
        <position position="174"/>
    </location>
    <ligand>
        <name>Zn(2+)</name>
        <dbReference type="ChEBI" id="CHEBI:29105"/>
    </ligand>
</feature>
<comment type="caution">
    <text evidence="4">The sequence shown here is derived from an EMBL/GenBank/DDBJ whole genome shotgun (WGS) entry which is preliminary data.</text>
</comment>
<dbReference type="Proteomes" id="UP000295711">
    <property type="component" value="Unassembled WGS sequence"/>
</dbReference>
<reference evidence="4 5" key="1">
    <citation type="submission" date="2019-03" db="EMBL/GenBank/DDBJ databases">
        <title>Genomic Encyclopedia of Type Strains, Phase IV (KMG-IV): sequencing the most valuable type-strain genomes for metagenomic binning, comparative biology and taxonomic classification.</title>
        <authorList>
            <person name="Goeker M."/>
        </authorList>
    </citation>
    <scope>NUCLEOTIDE SEQUENCE [LARGE SCALE GENOMIC DNA]</scope>
    <source>
        <strain evidence="4 5">DSM 28559</strain>
    </source>
</reference>
<gene>
    <name evidence="4" type="ORF">EV212_104133</name>
</gene>
<keyword evidence="2" id="KW-0479">Metal-binding</keyword>
<evidence type="ECO:0000313" key="5">
    <source>
        <dbReference type="Proteomes" id="UP000295711"/>
    </source>
</evidence>
<dbReference type="GO" id="GO:0017136">
    <property type="term" value="F:histone deacetylase activity, NAD-dependent"/>
    <property type="evidence" value="ECO:0007669"/>
    <property type="project" value="TreeGrafter"/>
</dbReference>
<dbReference type="AlphaFoldDB" id="A0A4V2SDT5"/>
<feature type="binding site" evidence="2">
    <location>
        <position position="205"/>
    </location>
    <ligand>
        <name>Zn(2+)</name>
        <dbReference type="ChEBI" id="CHEBI:29105"/>
    </ligand>
</feature>
<evidence type="ECO:0000259" key="3">
    <source>
        <dbReference type="PROSITE" id="PS50305"/>
    </source>
</evidence>
<organism evidence="4 5">
    <name type="scientific">Frisingicoccus caecimuris</name>
    <dbReference type="NCBI Taxonomy" id="1796636"/>
    <lineage>
        <taxon>Bacteria</taxon>
        <taxon>Bacillati</taxon>
        <taxon>Bacillota</taxon>
        <taxon>Clostridia</taxon>
        <taxon>Lachnospirales</taxon>
        <taxon>Lachnospiraceae</taxon>
        <taxon>Frisingicoccus</taxon>
    </lineage>
</organism>
<dbReference type="InterPro" id="IPR050134">
    <property type="entry name" value="NAD-dep_sirtuin_deacylases"/>
</dbReference>
<accession>A0A4V2SDT5</accession>
<dbReference type="Gene3D" id="3.40.50.1220">
    <property type="entry name" value="TPP-binding domain"/>
    <property type="match status" value="1"/>
</dbReference>
<evidence type="ECO:0000256" key="2">
    <source>
        <dbReference type="PROSITE-ProRule" id="PRU00236"/>
    </source>
</evidence>
<evidence type="ECO:0000256" key="1">
    <source>
        <dbReference type="ARBA" id="ARBA00023027"/>
    </source>
</evidence>
<dbReference type="InterPro" id="IPR029035">
    <property type="entry name" value="DHS-like_NAD/FAD-binding_dom"/>
</dbReference>
<dbReference type="SUPFAM" id="SSF52467">
    <property type="entry name" value="DHS-like NAD/FAD-binding domain"/>
    <property type="match status" value="1"/>
</dbReference>
<dbReference type="PANTHER" id="PTHR11085">
    <property type="entry name" value="NAD-DEPENDENT PROTEIN DEACYLASE SIRTUIN-5, MITOCHONDRIAL-RELATED"/>
    <property type="match status" value="1"/>
</dbReference>
<keyword evidence="5" id="KW-1185">Reference proteome</keyword>
<feature type="domain" description="Deacetylase sirtuin-type" evidence="3">
    <location>
        <begin position="29"/>
        <end position="317"/>
    </location>
</feature>
<name>A0A4V2SDT5_9FIRM</name>
<dbReference type="PANTHER" id="PTHR11085:SF10">
    <property type="entry name" value="NAD-DEPENDENT PROTEIN DEACYLASE SIRTUIN-5, MITOCHONDRIAL-RELATED"/>
    <property type="match status" value="1"/>
</dbReference>
<dbReference type="GO" id="GO:0070403">
    <property type="term" value="F:NAD+ binding"/>
    <property type="evidence" value="ECO:0007669"/>
    <property type="project" value="TreeGrafter"/>
</dbReference>
<comment type="caution">
    <text evidence="2">Lacks conserved residue(s) required for the propagation of feature annotation.</text>
</comment>
<dbReference type="PROSITE" id="PS50305">
    <property type="entry name" value="SIRTUIN"/>
    <property type="match status" value="1"/>
</dbReference>
<proteinExistence type="predicted"/>
<evidence type="ECO:0000313" key="4">
    <source>
        <dbReference type="EMBL" id="TCO85078.1"/>
    </source>
</evidence>
<feature type="binding site" evidence="2">
    <location>
        <position position="208"/>
    </location>
    <ligand>
        <name>Zn(2+)</name>
        <dbReference type="ChEBI" id="CHEBI:29105"/>
    </ligand>
</feature>
<sequence length="317" mass="36194">MKLMKFPNQKITFESFLCGIPARDYIYQDIPYDQQIKDAAKMIKNAEYVLIGAGAGMSTAAGAQYGGKFFEENFGEFQMKYGKGPYMQDMYSAGFYPFPDEESYWGYWSKQALLAGITLDVTPLHRLLLESLSDKKIFVLSTNADAQFVKAGLPGEKIFCTQGDYFHIQCGKGCHDKTYDAVELFCRMNQARRDCKIPSDLVPKCPVCGESMDMNLRKDHFFVQDDDWYEAEERFSDYLSEAINEKLVLLELGVGFNTPTIIRFPFEKLVREHDNISLIRLNLEQAVVPESFGRRAVGIHADMAESIKDIVEEVKRK</sequence>
<protein>
    <submittedName>
        <fullName evidence="4">NAD-dependent SIR2 family protein deacetylase</fullName>
    </submittedName>
</protein>
<dbReference type="EMBL" id="SLXA01000004">
    <property type="protein sequence ID" value="TCO85078.1"/>
    <property type="molecule type" value="Genomic_DNA"/>
</dbReference>
<dbReference type="GO" id="GO:0046872">
    <property type="term" value="F:metal ion binding"/>
    <property type="evidence" value="ECO:0007669"/>
    <property type="project" value="UniProtKB-KW"/>
</dbReference>
<dbReference type="InterPro" id="IPR026590">
    <property type="entry name" value="Ssirtuin_cat_dom"/>
</dbReference>
<feature type="binding site" evidence="2">
    <location>
        <position position="170"/>
    </location>
    <ligand>
        <name>Zn(2+)</name>
        <dbReference type="ChEBI" id="CHEBI:29105"/>
    </ligand>
</feature>
<keyword evidence="1" id="KW-0520">NAD</keyword>
<keyword evidence="2" id="KW-0862">Zinc</keyword>